<dbReference type="InterPro" id="IPR043427">
    <property type="entry name" value="YscJ/FliF"/>
</dbReference>
<proteinExistence type="inferred from homology"/>
<dbReference type="InterPro" id="IPR000067">
    <property type="entry name" value="FlgMring_FliF"/>
</dbReference>
<comment type="similarity">
    <text evidence="3 9">Belongs to the FliF family.</text>
</comment>
<dbReference type="PANTHER" id="PTHR30046:SF0">
    <property type="entry name" value="FLAGELLAR M-RING PROTEIN"/>
    <property type="match status" value="1"/>
</dbReference>
<comment type="function">
    <text evidence="9">The M ring may be actively involved in energy transduction.</text>
</comment>
<dbReference type="InterPro" id="IPR006182">
    <property type="entry name" value="FliF_N_dom"/>
</dbReference>
<dbReference type="NCBIfam" id="TIGR00206">
    <property type="entry name" value="fliF"/>
    <property type="match status" value="1"/>
</dbReference>
<dbReference type="GO" id="GO:0005886">
    <property type="term" value="C:plasma membrane"/>
    <property type="evidence" value="ECO:0007669"/>
    <property type="project" value="UniProtKB-SubCell"/>
</dbReference>
<dbReference type="AlphaFoldDB" id="A0A917WPL4"/>
<dbReference type="Pfam" id="PF08345">
    <property type="entry name" value="YscJ_FliF_C"/>
    <property type="match status" value="1"/>
</dbReference>
<organism evidence="14 15">
    <name type="scientific">Paraliobacillus quinghaiensis</name>
    <dbReference type="NCBI Taxonomy" id="470815"/>
    <lineage>
        <taxon>Bacteria</taxon>
        <taxon>Bacillati</taxon>
        <taxon>Bacillota</taxon>
        <taxon>Bacilli</taxon>
        <taxon>Bacillales</taxon>
        <taxon>Bacillaceae</taxon>
        <taxon>Paraliobacillus</taxon>
    </lineage>
</organism>
<name>A0A917WPL4_9BACI</name>
<feature type="region of interest" description="Disordered" evidence="10">
    <location>
        <begin position="308"/>
        <end position="333"/>
    </location>
</feature>
<keyword evidence="15" id="KW-1185">Reference proteome</keyword>
<evidence type="ECO:0000256" key="5">
    <source>
        <dbReference type="ARBA" id="ARBA00022692"/>
    </source>
</evidence>
<dbReference type="RefSeq" id="WP_117151793.1">
    <property type="nucleotide sequence ID" value="NZ_BMLG01000001.1"/>
</dbReference>
<dbReference type="OrthoDB" id="9807026at2"/>
<evidence type="ECO:0000256" key="9">
    <source>
        <dbReference type="PIRNR" id="PIRNR004862"/>
    </source>
</evidence>
<dbReference type="InterPro" id="IPR013556">
    <property type="entry name" value="Flag_M-ring_C"/>
</dbReference>
<dbReference type="GO" id="GO:0071973">
    <property type="term" value="P:bacterial-type flagellum-dependent cell motility"/>
    <property type="evidence" value="ECO:0007669"/>
    <property type="project" value="InterPro"/>
</dbReference>
<evidence type="ECO:0000259" key="12">
    <source>
        <dbReference type="Pfam" id="PF01514"/>
    </source>
</evidence>
<gene>
    <name evidence="14" type="primary">fliF</name>
    <name evidence="14" type="ORF">GCM10011351_04030</name>
</gene>
<evidence type="ECO:0000256" key="10">
    <source>
        <dbReference type="SAM" id="MobiDB-lite"/>
    </source>
</evidence>
<dbReference type="Pfam" id="PF01514">
    <property type="entry name" value="YscJ_FliF"/>
    <property type="match status" value="1"/>
</dbReference>
<evidence type="ECO:0000256" key="6">
    <source>
        <dbReference type="ARBA" id="ARBA00022989"/>
    </source>
</evidence>
<keyword evidence="7 11" id="KW-0472">Membrane</keyword>
<sequence>MKQSLVTYKDKIIEYWQSKSAKQKGTSLFLVLLFLVIVIGGSVLATRSSMVPLYNSLSIQEVGQIKAELDARGVNYEVQGGGTAIHVPSEQVNTLLVDLAAQGIPNNGSIDYSFFSENSSWGMTDNEFDVMKLDAMQTELANLITGISGIEFANVMINLPKEQVFVSDQQQEASASIVLETTPGYQFEPSQIDALYHLVSKTVPNLSNDNIVIMDGNFNYYDQNNQKNVASGDIYTTQQNVKEDIERDIQRRVQQMLGTMIGANKVVASVTADIDFTQENRIEELVEPVDEEESEGLPVSVEKITETYTGDGAPSAVPGGGEEDIANYPAGEDASGDYEMVQESINYEFSRIQREIVESPYKVRDLGIQIAIDNTKETVDANGEPELLTAQEQADVEASIASILNSIITTTIDGTYGEINPGDKTSIVFQEFNHKPTAGVPTTVPGIPTWVYITGSVLLLLVIGLIITLARKKNVSEEVAYSESAPVEQESFEVPDIEGVVDSESSIRRKQLEKMANDKPEEFAKLLRSWIADD</sequence>
<feature type="transmembrane region" description="Helical" evidence="11">
    <location>
        <begin position="450"/>
        <end position="470"/>
    </location>
</feature>
<comment type="subcellular location">
    <subcellularLocation>
        <location evidence="1 9">Bacterial flagellum basal body</location>
    </subcellularLocation>
    <subcellularLocation>
        <location evidence="2">Cell membrane</location>
        <topology evidence="2">Multi-pass membrane protein</topology>
    </subcellularLocation>
</comment>
<evidence type="ECO:0000256" key="3">
    <source>
        <dbReference type="ARBA" id="ARBA00007971"/>
    </source>
</evidence>
<dbReference type="PANTHER" id="PTHR30046">
    <property type="entry name" value="FLAGELLAR M-RING PROTEIN"/>
    <property type="match status" value="1"/>
</dbReference>
<protein>
    <recommendedName>
        <fullName evidence="9">Flagellar M-ring protein</fullName>
    </recommendedName>
</protein>
<evidence type="ECO:0000256" key="2">
    <source>
        <dbReference type="ARBA" id="ARBA00004651"/>
    </source>
</evidence>
<comment type="caution">
    <text evidence="14">The sequence shown here is derived from an EMBL/GenBank/DDBJ whole genome shotgun (WGS) entry which is preliminary data.</text>
</comment>
<accession>A0A917WPL4</accession>
<dbReference type="Proteomes" id="UP000618460">
    <property type="component" value="Unassembled WGS sequence"/>
</dbReference>
<feature type="domain" description="Flagellar M-ring C-terminal" evidence="13">
    <location>
        <begin position="257"/>
        <end position="401"/>
    </location>
</feature>
<evidence type="ECO:0000313" key="15">
    <source>
        <dbReference type="Proteomes" id="UP000618460"/>
    </source>
</evidence>
<evidence type="ECO:0000256" key="1">
    <source>
        <dbReference type="ARBA" id="ARBA00004117"/>
    </source>
</evidence>
<keyword evidence="14" id="KW-0969">Cilium</keyword>
<evidence type="ECO:0000259" key="13">
    <source>
        <dbReference type="Pfam" id="PF08345"/>
    </source>
</evidence>
<keyword evidence="6 11" id="KW-1133">Transmembrane helix</keyword>
<keyword evidence="14" id="KW-0966">Cell projection</keyword>
<feature type="domain" description="Flagellar M-ring N-terminal" evidence="12">
    <location>
        <begin position="46"/>
        <end position="221"/>
    </location>
</feature>
<evidence type="ECO:0000256" key="7">
    <source>
        <dbReference type="ARBA" id="ARBA00023136"/>
    </source>
</evidence>
<evidence type="ECO:0000256" key="11">
    <source>
        <dbReference type="SAM" id="Phobius"/>
    </source>
</evidence>
<dbReference type="PIRSF" id="PIRSF004862">
    <property type="entry name" value="FliF"/>
    <property type="match status" value="1"/>
</dbReference>
<dbReference type="Gene3D" id="3.30.300.30">
    <property type="match status" value="1"/>
</dbReference>
<evidence type="ECO:0000256" key="8">
    <source>
        <dbReference type="ARBA" id="ARBA00023143"/>
    </source>
</evidence>
<dbReference type="InterPro" id="IPR045851">
    <property type="entry name" value="AMP-bd_C_sf"/>
</dbReference>
<keyword evidence="5 11" id="KW-0812">Transmembrane</keyword>
<keyword evidence="8 9" id="KW-0975">Bacterial flagellum</keyword>
<dbReference type="GO" id="GO:0009431">
    <property type="term" value="C:bacterial-type flagellum basal body, MS ring"/>
    <property type="evidence" value="ECO:0007669"/>
    <property type="project" value="InterPro"/>
</dbReference>
<keyword evidence="14" id="KW-0282">Flagellum</keyword>
<dbReference type="EMBL" id="BMLG01000001">
    <property type="protein sequence ID" value="GGM21354.1"/>
    <property type="molecule type" value="Genomic_DNA"/>
</dbReference>
<dbReference type="GO" id="GO:0003774">
    <property type="term" value="F:cytoskeletal motor activity"/>
    <property type="evidence" value="ECO:0007669"/>
    <property type="project" value="InterPro"/>
</dbReference>
<evidence type="ECO:0000313" key="14">
    <source>
        <dbReference type="EMBL" id="GGM21354.1"/>
    </source>
</evidence>
<feature type="transmembrane region" description="Helical" evidence="11">
    <location>
        <begin position="27"/>
        <end position="45"/>
    </location>
</feature>
<evidence type="ECO:0000256" key="4">
    <source>
        <dbReference type="ARBA" id="ARBA00022475"/>
    </source>
</evidence>
<dbReference type="PRINTS" id="PR01009">
    <property type="entry name" value="FLGMRINGFLIF"/>
</dbReference>
<reference evidence="14" key="1">
    <citation type="journal article" date="2014" name="Int. J. Syst. Evol. Microbiol.">
        <title>Complete genome sequence of Corynebacterium casei LMG S-19264T (=DSM 44701T), isolated from a smear-ripened cheese.</title>
        <authorList>
            <consortium name="US DOE Joint Genome Institute (JGI-PGF)"/>
            <person name="Walter F."/>
            <person name="Albersmeier A."/>
            <person name="Kalinowski J."/>
            <person name="Ruckert C."/>
        </authorList>
    </citation>
    <scope>NUCLEOTIDE SEQUENCE</scope>
    <source>
        <strain evidence="14">CGMCC 1.6333</strain>
    </source>
</reference>
<reference evidence="14" key="2">
    <citation type="submission" date="2020-09" db="EMBL/GenBank/DDBJ databases">
        <authorList>
            <person name="Sun Q."/>
            <person name="Zhou Y."/>
        </authorList>
    </citation>
    <scope>NUCLEOTIDE SEQUENCE</scope>
    <source>
        <strain evidence="14">CGMCC 1.6333</strain>
    </source>
</reference>
<keyword evidence="4" id="KW-1003">Cell membrane</keyword>